<evidence type="ECO:0000313" key="2">
    <source>
        <dbReference type="EMBL" id="MDT3767417.1"/>
    </source>
</evidence>
<proteinExistence type="predicted"/>
<keyword evidence="3" id="KW-1185">Reference proteome</keyword>
<dbReference type="Proteomes" id="UP001247542">
    <property type="component" value="Unassembled WGS sequence"/>
</dbReference>
<name>A0ABU3IAM1_9ACTO</name>
<dbReference type="RefSeq" id="WP_313272954.1">
    <property type="nucleotide sequence ID" value="NZ_JASXSX010000001.1"/>
</dbReference>
<dbReference type="SUPFAM" id="SSF56112">
    <property type="entry name" value="Protein kinase-like (PK-like)"/>
    <property type="match status" value="1"/>
</dbReference>
<dbReference type="InterPro" id="IPR002575">
    <property type="entry name" value="Aminoglycoside_PTrfase"/>
</dbReference>
<evidence type="ECO:0000313" key="3">
    <source>
        <dbReference type="Proteomes" id="UP001247542"/>
    </source>
</evidence>
<dbReference type="EMBL" id="JASXSX010000001">
    <property type="protein sequence ID" value="MDT3767417.1"/>
    <property type="molecule type" value="Genomic_DNA"/>
</dbReference>
<sequence length="437" mass="47725">MSASWPEDLDLLDAIGPWLYAQRWFPGQKGDQIRVLDTVDLSALSVADPANEPVEPVWISLIEVGENLLSVPLVYTDQAPSNGVVAHVRDAWIVDGAYSPLFLRAWIREAYTDGTISPLAPEQAEAIRDRLLQVADQTHVISGEQSNTSVVFPGDAACVVKFLRVLHPGVHPELEVTQALAATGWECVAAPVLYAQLQPRGEAREPFVYAIGGALVRDGQDGFELFVQMAREAADPAALAHSLGQVTAQMHERLADAFGASESMTTSEFAQRLTANIQAASAEVPALKERDFDQQLIAAVHEVENLSELPPVIRVHGDYHLGQTMHSDAGWTVLDFEGEPLRSLADRRQKDFALRDVAGMLRSFDYAGAKASAGAAWTQAAQDAFLNGYTSGGGLGPVEQVMLRALLVEKATYETVYEYRMRPEWIDIPLRALKNLT</sequence>
<reference evidence="2 3" key="1">
    <citation type="submission" date="2023-06" db="EMBL/GenBank/DDBJ databases">
        <title>Draft genome sequence of Gleimia hominis type strain CCUG 57540T.</title>
        <authorList>
            <person name="Salva-Serra F."/>
            <person name="Cardew S."/>
            <person name="Jensie Markopoulos S."/>
            <person name="Ohlen M."/>
            <person name="Inganas E."/>
            <person name="Svensson-Stadler L."/>
            <person name="Moore E.R.B."/>
        </authorList>
    </citation>
    <scope>NUCLEOTIDE SEQUENCE [LARGE SCALE GENOMIC DNA]</scope>
    <source>
        <strain evidence="2 3">CCUG 57540</strain>
    </source>
</reference>
<dbReference type="Gene3D" id="3.90.1200.10">
    <property type="match status" value="1"/>
</dbReference>
<dbReference type="InterPro" id="IPR011009">
    <property type="entry name" value="Kinase-like_dom_sf"/>
</dbReference>
<evidence type="ECO:0000259" key="1">
    <source>
        <dbReference type="Pfam" id="PF01636"/>
    </source>
</evidence>
<dbReference type="Pfam" id="PF01636">
    <property type="entry name" value="APH"/>
    <property type="match status" value="1"/>
</dbReference>
<feature type="domain" description="Aminoglycoside phosphotransferase" evidence="1">
    <location>
        <begin position="141"/>
        <end position="337"/>
    </location>
</feature>
<organism evidence="2 3">
    <name type="scientific">Gleimia hominis</name>
    <dbReference type="NCBI Taxonomy" id="595468"/>
    <lineage>
        <taxon>Bacteria</taxon>
        <taxon>Bacillati</taxon>
        <taxon>Actinomycetota</taxon>
        <taxon>Actinomycetes</taxon>
        <taxon>Actinomycetales</taxon>
        <taxon>Actinomycetaceae</taxon>
        <taxon>Gleimia</taxon>
    </lineage>
</organism>
<comment type="caution">
    <text evidence="2">The sequence shown here is derived from an EMBL/GenBank/DDBJ whole genome shotgun (WGS) entry which is preliminary data.</text>
</comment>
<gene>
    <name evidence="2" type="ORF">QS713_04965</name>
</gene>
<accession>A0ABU3IAM1</accession>
<protein>
    <recommendedName>
        <fullName evidence="1">Aminoglycoside phosphotransferase domain-containing protein</fullName>
    </recommendedName>
</protein>